<dbReference type="EnsemblPlants" id="EMT17233">
    <property type="protein sequence ID" value="EMT17233"/>
    <property type="gene ID" value="F775_43595"/>
</dbReference>
<sequence length="133" mass="13805">MATQAASLTIILAAANELAEEMEAGVSGISASASSVALSTAGASGVVAFVSGVVASVSDAFASTAELRRHRICCWATSCWSSARGWSSATSRQRTQQSCLEFRQQRAWPSPAPCRRAATAVHGFLGQLPHVHA</sequence>
<evidence type="ECO:0000313" key="1">
    <source>
        <dbReference type="EnsemblPlants" id="EMT17233"/>
    </source>
</evidence>
<name>N1R3V0_AEGTA</name>
<dbReference type="AlphaFoldDB" id="N1R3V0"/>
<accession>N1R3V0</accession>
<reference evidence="1" key="1">
    <citation type="submission" date="2015-06" db="UniProtKB">
        <authorList>
            <consortium name="EnsemblPlants"/>
        </authorList>
    </citation>
    <scope>IDENTIFICATION</scope>
</reference>
<proteinExistence type="predicted"/>
<protein>
    <submittedName>
        <fullName evidence="1">Uncharacterized protein</fullName>
    </submittedName>
</protein>
<organism evidence="1">
    <name type="scientific">Aegilops tauschii</name>
    <name type="common">Tausch's goatgrass</name>
    <name type="synonym">Aegilops squarrosa</name>
    <dbReference type="NCBI Taxonomy" id="37682"/>
    <lineage>
        <taxon>Eukaryota</taxon>
        <taxon>Viridiplantae</taxon>
        <taxon>Streptophyta</taxon>
        <taxon>Embryophyta</taxon>
        <taxon>Tracheophyta</taxon>
        <taxon>Spermatophyta</taxon>
        <taxon>Magnoliopsida</taxon>
        <taxon>Liliopsida</taxon>
        <taxon>Poales</taxon>
        <taxon>Poaceae</taxon>
        <taxon>BOP clade</taxon>
        <taxon>Pooideae</taxon>
        <taxon>Triticodae</taxon>
        <taxon>Triticeae</taxon>
        <taxon>Triticinae</taxon>
        <taxon>Aegilops</taxon>
    </lineage>
</organism>